<keyword evidence="3" id="KW-1185">Reference proteome</keyword>
<sequence>MEYLPYRYIAIDLDSKTVAIVDVKQSSIAPVSPGYKRNTRYMVSAQLRLPSSRGRLPHSLTKLDGGTLLYAKPDDANGNENISDFLMQETISYTGTASSRTCSRGVAPSRQCHVFVHSRGRTLVDNNIFARRSISGETRTPSPSHQGFSGKNKQAMGKGSTNMSAAGAAIHEFIGTNKQATPQATA</sequence>
<name>A0A1J7JBF6_9PEZI</name>
<feature type="region of interest" description="Disordered" evidence="1">
    <location>
        <begin position="134"/>
        <end position="163"/>
    </location>
</feature>
<accession>A0A1J7JBF6</accession>
<dbReference type="AlphaFoldDB" id="A0A1J7JBF6"/>
<dbReference type="InParanoid" id="A0A1J7JBF6"/>
<proteinExistence type="predicted"/>
<feature type="compositionally biased region" description="Polar residues" evidence="1">
    <location>
        <begin position="135"/>
        <end position="152"/>
    </location>
</feature>
<evidence type="ECO:0000256" key="1">
    <source>
        <dbReference type="SAM" id="MobiDB-lite"/>
    </source>
</evidence>
<gene>
    <name evidence="2" type="ORF">CONLIGDRAFT_646715</name>
</gene>
<dbReference type="Proteomes" id="UP000182658">
    <property type="component" value="Unassembled WGS sequence"/>
</dbReference>
<reference evidence="2 3" key="1">
    <citation type="submission" date="2016-10" db="EMBL/GenBank/DDBJ databases">
        <title>Draft genome sequence of Coniochaeta ligniaria NRRL30616, a lignocellulolytic fungus for bioabatement of inhibitors in plant biomass hydrolysates.</title>
        <authorList>
            <consortium name="DOE Joint Genome Institute"/>
            <person name="Jimenez D.J."/>
            <person name="Hector R.E."/>
            <person name="Riley R."/>
            <person name="Sun H."/>
            <person name="Grigoriev I.V."/>
            <person name="Van Elsas J.D."/>
            <person name="Nichols N.N."/>
        </authorList>
    </citation>
    <scope>NUCLEOTIDE SEQUENCE [LARGE SCALE GENOMIC DNA]</scope>
    <source>
        <strain evidence="2 3">NRRL 30616</strain>
    </source>
</reference>
<protein>
    <submittedName>
        <fullName evidence="2">Uncharacterized protein</fullName>
    </submittedName>
</protein>
<dbReference type="EMBL" id="KV875100">
    <property type="protein sequence ID" value="OIW26556.1"/>
    <property type="molecule type" value="Genomic_DNA"/>
</dbReference>
<organism evidence="2 3">
    <name type="scientific">Coniochaeta ligniaria NRRL 30616</name>
    <dbReference type="NCBI Taxonomy" id="1408157"/>
    <lineage>
        <taxon>Eukaryota</taxon>
        <taxon>Fungi</taxon>
        <taxon>Dikarya</taxon>
        <taxon>Ascomycota</taxon>
        <taxon>Pezizomycotina</taxon>
        <taxon>Sordariomycetes</taxon>
        <taxon>Sordariomycetidae</taxon>
        <taxon>Coniochaetales</taxon>
        <taxon>Coniochaetaceae</taxon>
        <taxon>Coniochaeta</taxon>
    </lineage>
</organism>
<evidence type="ECO:0000313" key="2">
    <source>
        <dbReference type="EMBL" id="OIW26556.1"/>
    </source>
</evidence>
<evidence type="ECO:0000313" key="3">
    <source>
        <dbReference type="Proteomes" id="UP000182658"/>
    </source>
</evidence>